<keyword evidence="4 6" id="KW-1133">Transmembrane helix</keyword>
<evidence type="ECO:0000256" key="6">
    <source>
        <dbReference type="SAM" id="Phobius"/>
    </source>
</evidence>
<dbReference type="InterPro" id="IPR045584">
    <property type="entry name" value="Pilin-like"/>
</dbReference>
<dbReference type="Pfam" id="PF07963">
    <property type="entry name" value="N_methyl"/>
    <property type="match status" value="1"/>
</dbReference>
<organism evidence="7 8">
    <name type="scientific">Candidatus Zambryskibacteria bacterium RIFCSPLOWO2_12_FULL_39_23</name>
    <dbReference type="NCBI Taxonomy" id="1802776"/>
    <lineage>
        <taxon>Bacteria</taxon>
        <taxon>Candidatus Zambryskiibacteriota</taxon>
    </lineage>
</organism>
<evidence type="ECO:0000256" key="1">
    <source>
        <dbReference type="ARBA" id="ARBA00004167"/>
    </source>
</evidence>
<name>A0A1G2URB8_9BACT</name>
<evidence type="ECO:0000313" key="8">
    <source>
        <dbReference type="Proteomes" id="UP000176558"/>
    </source>
</evidence>
<keyword evidence="2" id="KW-0488">Methylation</keyword>
<proteinExistence type="predicted"/>
<dbReference type="PROSITE" id="PS00409">
    <property type="entry name" value="PROKAR_NTER_METHYL"/>
    <property type="match status" value="1"/>
</dbReference>
<keyword evidence="5 6" id="KW-0472">Membrane</keyword>
<comment type="caution">
    <text evidence="7">The sequence shown here is derived from an EMBL/GenBank/DDBJ whole genome shotgun (WGS) entry which is preliminary data.</text>
</comment>
<dbReference type="PANTHER" id="PTHR30093:SF44">
    <property type="entry name" value="TYPE II SECRETION SYSTEM CORE PROTEIN G"/>
    <property type="match status" value="1"/>
</dbReference>
<dbReference type="PANTHER" id="PTHR30093">
    <property type="entry name" value="GENERAL SECRETION PATHWAY PROTEIN G"/>
    <property type="match status" value="1"/>
</dbReference>
<evidence type="ECO:0000256" key="2">
    <source>
        <dbReference type="ARBA" id="ARBA00022481"/>
    </source>
</evidence>
<dbReference type="GO" id="GO:0016020">
    <property type="term" value="C:membrane"/>
    <property type="evidence" value="ECO:0007669"/>
    <property type="project" value="UniProtKB-SubCell"/>
</dbReference>
<dbReference type="EMBL" id="MHWT01000025">
    <property type="protein sequence ID" value="OHB11934.1"/>
    <property type="molecule type" value="Genomic_DNA"/>
</dbReference>
<dbReference type="Proteomes" id="UP000176558">
    <property type="component" value="Unassembled WGS sequence"/>
</dbReference>
<feature type="transmembrane region" description="Helical" evidence="6">
    <location>
        <begin position="12"/>
        <end position="36"/>
    </location>
</feature>
<evidence type="ECO:0000256" key="4">
    <source>
        <dbReference type="ARBA" id="ARBA00022989"/>
    </source>
</evidence>
<accession>A0A1G2URB8</accession>
<dbReference type="NCBIfam" id="TIGR02532">
    <property type="entry name" value="IV_pilin_GFxxxE"/>
    <property type="match status" value="1"/>
</dbReference>
<protein>
    <recommendedName>
        <fullName evidence="9">Type II secretion system protein GspG C-terminal domain-containing protein</fullName>
    </recommendedName>
</protein>
<dbReference type="SUPFAM" id="SSF54523">
    <property type="entry name" value="Pili subunits"/>
    <property type="match status" value="1"/>
</dbReference>
<evidence type="ECO:0000256" key="3">
    <source>
        <dbReference type="ARBA" id="ARBA00022692"/>
    </source>
</evidence>
<sequence>MTKKFNRNKKNLVSGFTLIELLVVIAVVGIMSAVILSQLNSARSKGSDANKKSNLRNIGTQAAIWYDSATLGNESFNGVCSYGPVQNMWQAAGATCNNGASGYRVRAQLVQQNQYGPSSGLDWLCVDATGIPKILDTDPGGSAVTCP</sequence>
<dbReference type="AlphaFoldDB" id="A0A1G2URB8"/>
<keyword evidence="3 6" id="KW-0812">Transmembrane</keyword>
<evidence type="ECO:0000313" key="7">
    <source>
        <dbReference type="EMBL" id="OHB11934.1"/>
    </source>
</evidence>
<gene>
    <name evidence="7" type="ORF">A3G99_02620</name>
</gene>
<dbReference type="InterPro" id="IPR012902">
    <property type="entry name" value="N_methyl_site"/>
</dbReference>
<evidence type="ECO:0008006" key="9">
    <source>
        <dbReference type="Google" id="ProtNLM"/>
    </source>
</evidence>
<comment type="subcellular location">
    <subcellularLocation>
        <location evidence="1">Membrane</location>
        <topology evidence="1">Single-pass membrane protein</topology>
    </subcellularLocation>
</comment>
<dbReference type="Gene3D" id="3.30.700.10">
    <property type="entry name" value="Glycoprotein, Type 4 Pilin"/>
    <property type="match status" value="1"/>
</dbReference>
<reference evidence="7 8" key="1">
    <citation type="journal article" date="2016" name="Nat. Commun.">
        <title>Thousands of microbial genomes shed light on interconnected biogeochemical processes in an aquifer system.</title>
        <authorList>
            <person name="Anantharaman K."/>
            <person name="Brown C.T."/>
            <person name="Hug L.A."/>
            <person name="Sharon I."/>
            <person name="Castelle C.J."/>
            <person name="Probst A.J."/>
            <person name="Thomas B.C."/>
            <person name="Singh A."/>
            <person name="Wilkins M.J."/>
            <person name="Karaoz U."/>
            <person name="Brodie E.L."/>
            <person name="Williams K.H."/>
            <person name="Hubbard S.S."/>
            <person name="Banfield J.F."/>
        </authorList>
    </citation>
    <scope>NUCLEOTIDE SEQUENCE [LARGE SCALE GENOMIC DNA]</scope>
</reference>
<evidence type="ECO:0000256" key="5">
    <source>
        <dbReference type="ARBA" id="ARBA00023136"/>
    </source>
</evidence>